<proteinExistence type="predicted"/>
<gene>
    <name evidence="2" type="ORF">K7432_009360</name>
</gene>
<evidence type="ECO:0000256" key="1">
    <source>
        <dbReference type="SAM" id="MobiDB-lite"/>
    </source>
</evidence>
<dbReference type="EMBL" id="JASJQH010000573">
    <property type="protein sequence ID" value="KAK9763726.1"/>
    <property type="molecule type" value="Genomic_DNA"/>
</dbReference>
<organism evidence="2 3">
    <name type="scientific">Basidiobolus ranarum</name>
    <dbReference type="NCBI Taxonomy" id="34480"/>
    <lineage>
        <taxon>Eukaryota</taxon>
        <taxon>Fungi</taxon>
        <taxon>Fungi incertae sedis</taxon>
        <taxon>Zoopagomycota</taxon>
        <taxon>Entomophthoromycotina</taxon>
        <taxon>Basidiobolomycetes</taxon>
        <taxon>Basidiobolales</taxon>
        <taxon>Basidiobolaceae</taxon>
        <taxon>Basidiobolus</taxon>
    </lineage>
</organism>
<keyword evidence="3" id="KW-1185">Reference proteome</keyword>
<dbReference type="Proteomes" id="UP001479436">
    <property type="component" value="Unassembled WGS sequence"/>
</dbReference>
<reference evidence="2 3" key="1">
    <citation type="submission" date="2023-04" db="EMBL/GenBank/DDBJ databases">
        <title>Genome of Basidiobolus ranarum AG-B5.</title>
        <authorList>
            <person name="Stajich J.E."/>
            <person name="Carter-House D."/>
            <person name="Gryganskyi A."/>
        </authorList>
    </citation>
    <scope>NUCLEOTIDE SEQUENCE [LARGE SCALE GENOMIC DNA]</scope>
    <source>
        <strain evidence="2 3">AG-B5</strain>
    </source>
</reference>
<name>A0ABR2WQF6_9FUNG</name>
<comment type="caution">
    <text evidence="2">The sequence shown here is derived from an EMBL/GenBank/DDBJ whole genome shotgun (WGS) entry which is preliminary data.</text>
</comment>
<feature type="compositionally biased region" description="Basic and acidic residues" evidence="1">
    <location>
        <begin position="101"/>
        <end position="133"/>
    </location>
</feature>
<protein>
    <submittedName>
        <fullName evidence="2">Uncharacterized protein</fullName>
    </submittedName>
</protein>
<evidence type="ECO:0000313" key="2">
    <source>
        <dbReference type="EMBL" id="KAK9763726.1"/>
    </source>
</evidence>
<sequence length="156" mass="17370">MVSSGKSLKDSIIITHANAPRGSGIPQHWAEENERNSSTASREHSNSELDSKRDVSLHSQEEPKNHTEKEPNETLKKRSIQDSIFISHANAPEGSGIPKHWPTEEEHQEPSKEQDEDPGKEAAVDSPPRRSIKDSFIITHANAPHGSGIPRHWPDE</sequence>
<feature type="compositionally biased region" description="Basic and acidic residues" evidence="1">
    <location>
        <begin position="29"/>
        <end position="80"/>
    </location>
</feature>
<evidence type="ECO:0000313" key="3">
    <source>
        <dbReference type="Proteomes" id="UP001479436"/>
    </source>
</evidence>
<accession>A0ABR2WQF6</accession>
<feature type="region of interest" description="Disordered" evidence="1">
    <location>
        <begin position="1"/>
        <end position="133"/>
    </location>
</feature>